<dbReference type="PROSITE" id="PS51230">
    <property type="entry name" value="EB1_C"/>
    <property type="match status" value="1"/>
</dbReference>
<keyword evidence="7" id="KW-1185">Reference proteome</keyword>
<evidence type="ECO:0000256" key="1">
    <source>
        <dbReference type="ARBA" id="ARBA00006499"/>
    </source>
</evidence>
<dbReference type="Pfam" id="PF02230">
    <property type="entry name" value="Abhydrolase_2"/>
    <property type="match status" value="1"/>
</dbReference>
<organism evidence="6 7">
    <name type="scientific">Effrenium voratum</name>
    <dbReference type="NCBI Taxonomy" id="2562239"/>
    <lineage>
        <taxon>Eukaryota</taxon>
        <taxon>Sar</taxon>
        <taxon>Alveolata</taxon>
        <taxon>Dinophyceae</taxon>
        <taxon>Suessiales</taxon>
        <taxon>Symbiodiniaceae</taxon>
        <taxon>Effrenium</taxon>
    </lineage>
</organism>
<dbReference type="InterPro" id="IPR050565">
    <property type="entry name" value="LYPA1-2/EST-like"/>
</dbReference>
<evidence type="ECO:0000256" key="2">
    <source>
        <dbReference type="ARBA" id="ARBA00022801"/>
    </source>
</evidence>
<feature type="coiled-coil region" evidence="4">
    <location>
        <begin position="428"/>
        <end position="455"/>
    </location>
</feature>
<proteinExistence type="inferred from homology"/>
<reference evidence="6" key="1">
    <citation type="submission" date="2023-08" db="EMBL/GenBank/DDBJ databases">
        <authorList>
            <person name="Chen Y."/>
            <person name="Shah S."/>
            <person name="Dougan E. K."/>
            <person name="Thang M."/>
            <person name="Chan C."/>
        </authorList>
    </citation>
    <scope>NUCLEOTIDE SEQUENCE</scope>
</reference>
<evidence type="ECO:0000313" key="6">
    <source>
        <dbReference type="EMBL" id="CAJ1407859.1"/>
    </source>
</evidence>
<keyword evidence="3" id="KW-0493">Microtubule</keyword>
<sequence length="621" mass="68880">MGLDLEKRVILEPKAEHKGTILCLHGLGDSSKYWEQFFEALCTSQDLAGIRCLALDAPRRLVWGERQAAWFEYLSDKSGTQEEDEINEKDLEETCRALHAWILREAASGLPVLLLGSSQGGSVACHAALTAATPLAGVAMLRSLVLSATAKAAATRQKLPLLAVSGASDDVFLLPLVERNLKSIAGFAQVKHQVIEGLDHMTEYDAQELALVAGFIAERLKAPLGSDLKARLAQWTSARCPRSKAWEQLTDSELRMARQLGCRCAANWDEASAKVWELKWDQLSHLQRQAAAALGFTADDWDGDKADAADGASGDPAADRSWEDLDDDMRALAAKLGVKSRRAWDEGTAPVWQKLWRKLSPAEKKAAEALGFTQPRWDEGREGSIAFLAEGFERRQTRLGDAQSTQRHGATGRVPRAMARPSASRQNCQELEEEHERMREEVVDLKITVDGLETERDFYFQKLRDIEIMCQAWEENPDASMTVSKFVEEVQNILYAKDLFSPHAQSEDHPYVTCGRVGASRYLDNNNRSNAEEEHAVLELESRLPDADRPPMAPVFCDFPGMSTVSLEQPDLRLAGDFYNLPQNVSRGVELLPMPAEPPMFGLHHPGEGQCLHARDSRSAI</sequence>
<evidence type="ECO:0000256" key="4">
    <source>
        <dbReference type="SAM" id="Coils"/>
    </source>
</evidence>
<name>A0AA36JMR5_9DINO</name>
<evidence type="ECO:0000259" key="5">
    <source>
        <dbReference type="PROSITE" id="PS51230"/>
    </source>
</evidence>
<keyword evidence="4" id="KW-0175">Coiled coil</keyword>
<evidence type="ECO:0000256" key="3">
    <source>
        <dbReference type="PROSITE-ProRule" id="PRU00576"/>
    </source>
</evidence>
<keyword evidence="2" id="KW-0378">Hydrolase</keyword>
<evidence type="ECO:0000313" key="7">
    <source>
        <dbReference type="Proteomes" id="UP001178507"/>
    </source>
</evidence>
<dbReference type="GO" id="GO:0005874">
    <property type="term" value="C:microtubule"/>
    <property type="evidence" value="ECO:0007669"/>
    <property type="project" value="UniProtKB-KW"/>
</dbReference>
<dbReference type="AlphaFoldDB" id="A0AA36JMR5"/>
<dbReference type="Pfam" id="PF03271">
    <property type="entry name" value="EB1"/>
    <property type="match status" value="1"/>
</dbReference>
<dbReference type="InterPro" id="IPR029058">
    <property type="entry name" value="AB_hydrolase_fold"/>
</dbReference>
<gene>
    <name evidence="6" type="ORF">EVOR1521_LOCUS29459</name>
</gene>
<dbReference type="PANTHER" id="PTHR10655">
    <property type="entry name" value="LYSOPHOSPHOLIPASE-RELATED"/>
    <property type="match status" value="1"/>
</dbReference>
<dbReference type="SUPFAM" id="SSF140612">
    <property type="entry name" value="EB1 dimerisation domain-like"/>
    <property type="match status" value="1"/>
</dbReference>
<dbReference type="Proteomes" id="UP001178507">
    <property type="component" value="Unassembled WGS sequence"/>
</dbReference>
<dbReference type="Gene3D" id="1.20.5.1430">
    <property type="match status" value="1"/>
</dbReference>
<dbReference type="InterPro" id="IPR003140">
    <property type="entry name" value="PLipase/COase/thioEstase"/>
</dbReference>
<dbReference type="InterPro" id="IPR004953">
    <property type="entry name" value="EB1_C"/>
</dbReference>
<dbReference type="EMBL" id="CAUJNA010003694">
    <property type="protein sequence ID" value="CAJ1407859.1"/>
    <property type="molecule type" value="Genomic_DNA"/>
</dbReference>
<dbReference type="GO" id="GO:0008017">
    <property type="term" value="F:microtubule binding"/>
    <property type="evidence" value="ECO:0007669"/>
    <property type="project" value="InterPro"/>
</dbReference>
<dbReference type="InterPro" id="IPR036133">
    <property type="entry name" value="EB1_C_sf"/>
</dbReference>
<dbReference type="Gene3D" id="3.40.50.1820">
    <property type="entry name" value="alpha/beta hydrolase"/>
    <property type="match status" value="1"/>
</dbReference>
<comment type="similarity">
    <text evidence="1">Belongs to the AB hydrolase superfamily. AB hydrolase 2 family.</text>
</comment>
<dbReference type="SUPFAM" id="SSF53474">
    <property type="entry name" value="alpha/beta-Hydrolases"/>
    <property type="match status" value="1"/>
</dbReference>
<dbReference type="GO" id="GO:0052689">
    <property type="term" value="F:carboxylic ester hydrolase activity"/>
    <property type="evidence" value="ECO:0007669"/>
    <property type="project" value="TreeGrafter"/>
</dbReference>
<dbReference type="GO" id="GO:0008474">
    <property type="term" value="F:palmitoyl-(protein) hydrolase activity"/>
    <property type="evidence" value="ECO:0007669"/>
    <property type="project" value="TreeGrafter"/>
</dbReference>
<dbReference type="GO" id="GO:0005737">
    <property type="term" value="C:cytoplasm"/>
    <property type="evidence" value="ECO:0007669"/>
    <property type="project" value="TreeGrafter"/>
</dbReference>
<dbReference type="PANTHER" id="PTHR10655:SF17">
    <property type="entry name" value="LYSOPHOSPHOLIPASE-LIKE PROTEIN 1"/>
    <property type="match status" value="1"/>
</dbReference>
<feature type="domain" description="EB1 C-terminal" evidence="5">
    <location>
        <begin position="427"/>
        <end position="503"/>
    </location>
</feature>
<protein>
    <recommendedName>
        <fullName evidence="5">EB1 C-terminal domain-containing protein</fullName>
    </recommendedName>
</protein>
<comment type="caution">
    <text evidence="6">The sequence shown here is derived from an EMBL/GenBank/DDBJ whole genome shotgun (WGS) entry which is preliminary data.</text>
</comment>
<accession>A0AA36JMR5</accession>